<feature type="transmembrane region" description="Helical" evidence="1">
    <location>
        <begin position="145"/>
        <end position="166"/>
    </location>
</feature>
<dbReference type="EMBL" id="JABAHY010000001">
    <property type="protein sequence ID" value="NLS08489.1"/>
    <property type="molecule type" value="Genomic_DNA"/>
</dbReference>
<keyword evidence="1" id="KW-1133">Transmembrane helix</keyword>
<proteinExistence type="predicted"/>
<evidence type="ECO:0000256" key="1">
    <source>
        <dbReference type="SAM" id="Phobius"/>
    </source>
</evidence>
<evidence type="ECO:0000313" key="2">
    <source>
        <dbReference type="EMBL" id="NLS08489.1"/>
    </source>
</evidence>
<sequence>MSQETQSSHNRWVLVVLVLIVAAIELAATIGSFGAEPMELVPGWAPTRPTDSWAITLTLAGAAGLITVGRWPLVGLATTAGAYAAFILRDYEFGMTLPAMVAVFIVVQRGKHRLMALFAALVCLGATLAWIVQRTTTIDEGGVVILAWVAFGTVSAVFFLLPVLLGELLRLRRVVKQDSFALEA</sequence>
<feature type="transmembrane region" description="Helical" evidence="1">
    <location>
        <begin position="12"/>
        <end position="33"/>
    </location>
</feature>
<keyword evidence="1" id="KW-0472">Membrane</keyword>
<name>A0A7X8TGV6_9MICC</name>
<dbReference type="Proteomes" id="UP000523139">
    <property type="component" value="Unassembled WGS sequence"/>
</dbReference>
<dbReference type="RefSeq" id="WP_168885996.1">
    <property type="nucleotide sequence ID" value="NZ_JABAHY010000001.1"/>
</dbReference>
<reference evidence="2 3" key="1">
    <citation type="submission" date="2020-04" db="EMBL/GenBank/DDBJ databases">
        <title>Nesterenkonia sp. nov., isolated from marine sediment.</title>
        <authorList>
            <person name="Zhang G."/>
        </authorList>
    </citation>
    <scope>NUCLEOTIDE SEQUENCE [LARGE SCALE GENOMIC DNA]</scope>
    <source>
        <strain evidence="2 3">MY13</strain>
    </source>
</reference>
<gene>
    <name evidence="2" type="ORF">HGQ17_00400</name>
</gene>
<feature type="transmembrane region" description="Helical" evidence="1">
    <location>
        <begin position="91"/>
        <end position="107"/>
    </location>
</feature>
<feature type="transmembrane region" description="Helical" evidence="1">
    <location>
        <begin position="114"/>
        <end position="133"/>
    </location>
</feature>
<dbReference type="AlphaFoldDB" id="A0A7X8TGV6"/>
<organism evidence="2 3">
    <name type="scientific">Nesterenkonia sedimenti</name>
    <dbReference type="NCBI Taxonomy" id="1463632"/>
    <lineage>
        <taxon>Bacteria</taxon>
        <taxon>Bacillati</taxon>
        <taxon>Actinomycetota</taxon>
        <taxon>Actinomycetes</taxon>
        <taxon>Micrococcales</taxon>
        <taxon>Micrococcaceae</taxon>
        <taxon>Nesterenkonia</taxon>
    </lineage>
</organism>
<protein>
    <submittedName>
        <fullName evidence="2">Uncharacterized protein</fullName>
    </submittedName>
</protein>
<keyword evidence="1" id="KW-0812">Transmembrane</keyword>
<comment type="caution">
    <text evidence="2">The sequence shown here is derived from an EMBL/GenBank/DDBJ whole genome shotgun (WGS) entry which is preliminary data.</text>
</comment>
<accession>A0A7X8TGV6</accession>
<keyword evidence="3" id="KW-1185">Reference proteome</keyword>
<evidence type="ECO:0000313" key="3">
    <source>
        <dbReference type="Proteomes" id="UP000523139"/>
    </source>
</evidence>